<comment type="caution">
    <text evidence="2">The sequence shown here is derived from an EMBL/GenBank/DDBJ whole genome shotgun (WGS) entry which is preliminary data.</text>
</comment>
<dbReference type="PANTHER" id="PTHR47587">
    <property type="entry name" value="OS05G0103500 PROTEIN"/>
    <property type="match status" value="1"/>
</dbReference>
<feature type="region of interest" description="Disordered" evidence="1">
    <location>
        <begin position="136"/>
        <end position="161"/>
    </location>
</feature>
<dbReference type="OrthoDB" id="70030at2759"/>
<dbReference type="Proteomes" id="UP001165121">
    <property type="component" value="Unassembled WGS sequence"/>
</dbReference>
<proteinExistence type="predicted"/>
<name>A0A9W6XE06_9STRA</name>
<keyword evidence="3" id="KW-1185">Reference proteome</keyword>
<evidence type="ECO:0000313" key="2">
    <source>
        <dbReference type="EMBL" id="GMF37071.1"/>
    </source>
</evidence>
<feature type="region of interest" description="Disordered" evidence="1">
    <location>
        <begin position="80"/>
        <end position="99"/>
    </location>
</feature>
<dbReference type="EMBL" id="BSXT01000985">
    <property type="protein sequence ID" value="GMF37071.1"/>
    <property type="molecule type" value="Genomic_DNA"/>
</dbReference>
<sequence>MGAKQSRVVMNETAEELRPEEEGETRTSIRLTPALIDQINGTNQAQQAAGGINAQYGRAAHHTERSLILMQLRAATGATTAQTTGRHEEAAADGLRQGAWNRGGYPRGCGADDGLDTLLLQGADDYRKKMEVELKKKQQQATTGKPTLAQQAQLAKEQEERENQRVEQLVAEINKKKYRAPLRDVQCSTEREACLQCYRDKKTDVLKCKEVADAFVRCARQNTEVRLSSSIAPGLKSVGLTVFCFLFAEIRWRELKYLPIQIIQRSRQYTTTVVLFGWTPCMLVT</sequence>
<dbReference type="AlphaFoldDB" id="A0A9W6XE06"/>
<dbReference type="PANTHER" id="PTHR47587:SF2">
    <property type="entry name" value="OS05G0103500 PROTEIN"/>
    <property type="match status" value="1"/>
</dbReference>
<evidence type="ECO:0000256" key="1">
    <source>
        <dbReference type="SAM" id="MobiDB-lite"/>
    </source>
</evidence>
<feature type="region of interest" description="Disordered" evidence="1">
    <location>
        <begin position="1"/>
        <end position="26"/>
    </location>
</feature>
<protein>
    <submittedName>
        <fullName evidence="2">Unnamed protein product</fullName>
    </submittedName>
</protein>
<accession>A0A9W6XE06</accession>
<gene>
    <name evidence="2" type="ORF">Pfra01_001028400</name>
</gene>
<reference evidence="2" key="1">
    <citation type="submission" date="2023-04" db="EMBL/GenBank/DDBJ databases">
        <title>Phytophthora fragariaefolia NBRC 109709.</title>
        <authorList>
            <person name="Ichikawa N."/>
            <person name="Sato H."/>
            <person name="Tonouchi N."/>
        </authorList>
    </citation>
    <scope>NUCLEOTIDE SEQUENCE</scope>
    <source>
        <strain evidence="2">NBRC 109709</strain>
    </source>
</reference>
<organism evidence="2 3">
    <name type="scientific">Phytophthora fragariaefolia</name>
    <dbReference type="NCBI Taxonomy" id="1490495"/>
    <lineage>
        <taxon>Eukaryota</taxon>
        <taxon>Sar</taxon>
        <taxon>Stramenopiles</taxon>
        <taxon>Oomycota</taxon>
        <taxon>Peronosporomycetes</taxon>
        <taxon>Peronosporales</taxon>
        <taxon>Peronosporaceae</taxon>
        <taxon>Phytophthora</taxon>
    </lineage>
</organism>
<evidence type="ECO:0000313" key="3">
    <source>
        <dbReference type="Proteomes" id="UP001165121"/>
    </source>
</evidence>